<dbReference type="PANTHER" id="PTHR39188:SF3">
    <property type="entry name" value="STAGE IV SPORULATION PROTEIN FB"/>
    <property type="match status" value="1"/>
</dbReference>
<comment type="cofactor">
    <cofactor evidence="14 16">
        <name>Zn(2+)</name>
        <dbReference type="ChEBI" id="CHEBI:29105"/>
    </cofactor>
    <text evidence="14 16">Binds 1 zinc ion per subunit.</text>
</comment>
<protein>
    <recommendedName>
        <fullName evidence="14">Zinc metalloprotease</fullName>
    </recommendedName>
</protein>
<evidence type="ECO:0000256" key="16">
    <source>
        <dbReference type="PIRSR" id="PIRSR006404-2"/>
    </source>
</evidence>
<dbReference type="GO" id="GO:0046872">
    <property type="term" value="F:metal ion binding"/>
    <property type="evidence" value="ECO:0007669"/>
    <property type="project" value="UniProtKB-UniRule"/>
</dbReference>
<dbReference type="PROSITE" id="PS51371">
    <property type="entry name" value="CBS"/>
    <property type="match status" value="2"/>
</dbReference>
<feature type="binding site" evidence="16">
    <location>
        <position position="58"/>
    </location>
    <ligand>
        <name>Zn(2+)</name>
        <dbReference type="ChEBI" id="CHEBI:29105"/>
        <note>catalytic</note>
    </ligand>
</feature>
<feature type="transmembrane region" description="Helical" evidence="14">
    <location>
        <begin position="138"/>
        <end position="158"/>
    </location>
</feature>
<keyword evidence="7" id="KW-0677">Repeat</keyword>
<dbReference type="Proteomes" id="UP000477311">
    <property type="component" value="Unassembled WGS sequence"/>
</dbReference>
<dbReference type="SMART" id="SM00116">
    <property type="entry name" value="CBS"/>
    <property type="match status" value="2"/>
</dbReference>
<dbReference type="GO" id="GO:0006508">
    <property type="term" value="P:proteolysis"/>
    <property type="evidence" value="ECO:0007669"/>
    <property type="project" value="UniProtKB-KW"/>
</dbReference>
<keyword evidence="9 14" id="KW-0862">Zinc</keyword>
<comment type="caution">
    <text evidence="19">The sequence shown here is derived from an EMBL/GenBank/DDBJ whole genome shotgun (WGS) entry which is preliminary data.</text>
</comment>
<keyword evidence="11 14" id="KW-0482">Metalloprotease</keyword>
<keyword evidence="3 14" id="KW-1003">Cell membrane</keyword>
<evidence type="ECO:0000256" key="15">
    <source>
        <dbReference type="PIRSR" id="PIRSR006404-1"/>
    </source>
</evidence>
<feature type="transmembrane region" description="Helical" evidence="14">
    <location>
        <begin position="45"/>
        <end position="69"/>
    </location>
</feature>
<keyword evidence="10 14" id="KW-1133">Transmembrane helix</keyword>
<evidence type="ECO:0000256" key="2">
    <source>
        <dbReference type="ARBA" id="ARBA00007931"/>
    </source>
</evidence>
<feature type="transmembrane region" description="Helical" evidence="14">
    <location>
        <begin position="190"/>
        <end position="216"/>
    </location>
</feature>
<evidence type="ECO:0000256" key="10">
    <source>
        <dbReference type="ARBA" id="ARBA00022989"/>
    </source>
</evidence>
<dbReference type="Gene3D" id="3.10.580.10">
    <property type="entry name" value="CBS-domain"/>
    <property type="match status" value="1"/>
</dbReference>
<name>A0A6M1RSH6_9BACT</name>
<evidence type="ECO:0000256" key="3">
    <source>
        <dbReference type="ARBA" id="ARBA00022475"/>
    </source>
</evidence>
<evidence type="ECO:0000259" key="18">
    <source>
        <dbReference type="PROSITE" id="PS51371"/>
    </source>
</evidence>
<dbReference type="AlphaFoldDB" id="A0A6M1RSH6"/>
<evidence type="ECO:0000256" key="4">
    <source>
        <dbReference type="ARBA" id="ARBA00022670"/>
    </source>
</evidence>
<evidence type="ECO:0000256" key="8">
    <source>
        <dbReference type="ARBA" id="ARBA00022801"/>
    </source>
</evidence>
<gene>
    <name evidence="19" type="ORF">G4L39_02575</name>
</gene>
<sequence length="373" mass="40683">MRWSLRIARVAGIEVRLHITFILFLAWIGFSYYHLGGPEDAVRGLVFVLALFGCVLLHEFGHAFAALAFGIRTPDITLLPIGGVARLQRIPDRPWQELIVALAGPLVNVVIAAVLIFVLGQRLSLEHLERLNVPTVALLAKLATVNIMLVLFNLIPAFPMDGGRVLRALLAMALPYSRATQIAATVGQGLAFVLGFLGLFTNPMLIFIAFFVFLGAQQEAAAAQIRDISTGLPVAEAMVTHLVPLPPHAVLDDAVEALLRTSQHEFPVLDADGRILGVLTRDDLIAALKRQGPHVPVTEVMRRDLPVVYAYEPFEEAFRKMEECGCPALPVVDATGRFVGLITPENVGELMLVHSLRPAGARPAWRRVAPTPH</sequence>
<dbReference type="InterPro" id="IPR046342">
    <property type="entry name" value="CBS_dom_sf"/>
</dbReference>
<evidence type="ECO:0000256" key="1">
    <source>
        <dbReference type="ARBA" id="ARBA00004651"/>
    </source>
</evidence>
<evidence type="ECO:0000313" key="19">
    <source>
        <dbReference type="EMBL" id="NGO38281.1"/>
    </source>
</evidence>
<keyword evidence="5 14" id="KW-0812">Transmembrane</keyword>
<dbReference type="EMBL" id="JAAKYA010000014">
    <property type="protein sequence ID" value="NGO38281.1"/>
    <property type="molecule type" value="Genomic_DNA"/>
</dbReference>
<proteinExistence type="inferred from homology"/>
<dbReference type="PANTHER" id="PTHR39188">
    <property type="entry name" value="MEMBRANE-ASSOCIATED ZINC METALLOPROTEASE M50B"/>
    <property type="match status" value="1"/>
</dbReference>
<evidence type="ECO:0000256" key="5">
    <source>
        <dbReference type="ARBA" id="ARBA00022692"/>
    </source>
</evidence>
<feature type="transmembrane region" description="Helical" evidence="14">
    <location>
        <begin position="98"/>
        <end position="118"/>
    </location>
</feature>
<evidence type="ECO:0000313" key="20">
    <source>
        <dbReference type="Proteomes" id="UP000477311"/>
    </source>
</evidence>
<organism evidence="19 20">
    <name type="scientific">Limisphaera ngatamarikiensis</name>
    <dbReference type="NCBI Taxonomy" id="1324935"/>
    <lineage>
        <taxon>Bacteria</taxon>
        <taxon>Pseudomonadati</taxon>
        <taxon>Verrucomicrobiota</taxon>
        <taxon>Verrucomicrobiia</taxon>
        <taxon>Limisphaerales</taxon>
        <taxon>Limisphaeraceae</taxon>
        <taxon>Limisphaera</taxon>
    </lineage>
</organism>
<dbReference type="CDD" id="cd06164">
    <property type="entry name" value="S2P-M50_SpoIVFB_CBS"/>
    <property type="match status" value="1"/>
</dbReference>
<comment type="subcellular location">
    <subcellularLocation>
        <location evidence="1 14">Cell membrane</location>
        <topology evidence="1 14">Multi-pass membrane protein</topology>
    </subcellularLocation>
</comment>
<evidence type="ECO:0000256" key="14">
    <source>
        <dbReference type="PIRNR" id="PIRNR006404"/>
    </source>
</evidence>
<keyword evidence="12 17" id="KW-0129">CBS domain</keyword>
<dbReference type="InterPro" id="IPR008915">
    <property type="entry name" value="Peptidase_M50"/>
</dbReference>
<dbReference type="CDD" id="cd04639">
    <property type="entry name" value="CBS_pair_peptidase_M50"/>
    <property type="match status" value="1"/>
</dbReference>
<dbReference type="Pfam" id="PF02163">
    <property type="entry name" value="Peptidase_M50"/>
    <property type="match status" value="2"/>
</dbReference>
<keyword evidence="13 14" id="KW-0472">Membrane</keyword>
<evidence type="ECO:0000256" key="9">
    <source>
        <dbReference type="ARBA" id="ARBA00022833"/>
    </source>
</evidence>
<evidence type="ECO:0000256" key="11">
    <source>
        <dbReference type="ARBA" id="ARBA00023049"/>
    </source>
</evidence>
<keyword evidence="6 14" id="KW-0479">Metal-binding</keyword>
<feature type="domain" description="CBS" evidence="18">
    <location>
        <begin position="238"/>
        <end position="297"/>
    </location>
</feature>
<feature type="domain" description="CBS" evidence="18">
    <location>
        <begin position="301"/>
        <end position="359"/>
    </location>
</feature>
<evidence type="ECO:0000256" key="12">
    <source>
        <dbReference type="ARBA" id="ARBA00023122"/>
    </source>
</evidence>
<keyword evidence="20" id="KW-1185">Reference proteome</keyword>
<evidence type="ECO:0000256" key="6">
    <source>
        <dbReference type="ARBA" id="ARBA00022723"/>
    </source>
</evidence>
<evidence type="ECO:0000256" key="17">
    <source>
        <dbReference type="PROSITE-ProRule" id="PRU00703"/>
    </source>
</evidence>
<accession>A0A6M1RSH6</accession>
<keyword evidence="4 14" id="KW-0645">Protease</keyword>
<dbReference type="GO" id="GO:0008237">
    <property type="term" value="F:metallopeptidase activity"/>
    <property type="evidence" value="ECO:0007669"/>
    <property type="project" value="UniProtKB-UniRule"/>
</dbReference>
<feature type="active site" evidence="15">
    <location>
        <position position="59"/>
    </location>
</feature>
<feature type="binding site" evidence="16">
    <location>
        <position position="161"/>
    </location>
    <ligand>
        <name>Zn(2+)</name>
        <dbReference type="ChEBI" id="CHEBI:29105"/>
        <note>catalytic</note>
    </ligand>
</feature>
<comment type="similarity">
    <text evidence="2 14">Belongs to the peptidase M50B family.</text>
</comment>
<dbReference type="Pfam" id="PF00571">
    <property type="entry name" value="CBS"/>
    <property type="match status" value="2"/>
</dbReference>
<evidence type="ECO:0000256" key="7">
    <source>
        <dbReference type="ARBA" id="ARBA00022737"/>
    </source>
</evidence>
<dbReference type="PIRSF" id="PIRSF006404">
    <property type="entry name" value="UCP006404_Pept_M50_CBS"/>
    <property type="match status" value="1"/>
</dbReference>
<dbReference type="InterPro" id="IPR016483">
    <property type="entry name" value="UCP006404_Pept_M50_CBS"/>
</dbReference>
<dbReference type="GO" id="GO:0005886">
    <property type="term" value="C:plasma membrane"/>
    <property type="evidence" value="ECO:0007669"/>
    <property type="project" value="UniProtKB-SubCell"/>
</dbReference>
<reference evidence="19 20" key="1">
    <citation type="submission" date="2020-02" db="EMBL/GenBank/DDBJ databases">
        <title>Draft genome sequence of Limisphaera ngatamarikiensis NGM72.4T, a thermophilic Verrucomicrobia grouped in subdivision 3.</title>
        <authorList>
            <person name="Carere C.R."/>
            <person name="Steen J."/>
            <person name="Hugenholtz P."/>
            <person name="Stott M.B."/>
        </authorList>
    </citation>
    <scope>NUCLEOTIDE SEQUENCE [LARGE SCALE GENOMIC DNA]</scope>
    <source>
        <strain evidence="19 20">NGM72.4</strain>
    </source>
</reference>
<feature type="transmembrane region" description="Helical" evidence="14">
    <location>
        <begin position="12"/>
        <end position="33"/>
    </location>
</feature>
<dbReference type="InterPro" id="IPR000644">
    <property type="entry name" value="CBS_dom"/>
</dbReference>
<dbReference type="RefSeq" id="WP_165105669.1">
    <property type="nucleotide sequence ID" value="NZ_JAAKYA010000014.1"/>
</dbReference>
<feature type="binding site" evidence="16">
    <location>
        <position position="62"/>
    </location>
    <ligand>
        <name>Zn(2+)</name>
        <dbReference type="ChEBI" id="CHEBI:29105"/>
        <note>catalytic</note>
    </ligand>
</feature>
<evidence type="ECO:0000256" key="13">
    <source>
        <dbReference type="ARBA" id="ARBA00023136"/>
    </source>
</evidence>
<dbReference type="SUPFAM" id="SSF54631">
    <property type="entry name" value="CBS-domain pair"/>
    <property type="match status" value="1"/>
</dbReference>
<keyword evidence="8 14" id="KW-0378">Hydrolase</keyword>